<dbReference type="EMBL" id="JACHMF010000001">
    <property type="protein sequence ID" value="MBB4692738.1"/>
    <property type="molecule type" value="Genomic_DNA"/>
</dbReference>
<dbReference type="SUPFAM" id="SSF56601">
    <property type="entry name" value="beta-lactamase/transpeptidase-like"/>
    <property type="match status" value="1"/>
</dbReference>
<reference evidence="2 3" key="1">
    <citation type="submission" date="2020-08" db="EMBL/GenBank/DDBJ databases">
        <title>Sequencing the genomes of 1000 actinobacteria strains.</title>
        <authorList>
            <person name="Klenk H.-P."/>
        </authorList>
    </citation>
    <scope>NUCLEOTIDE SEQUENCE [LARGE SCALE GENOMIC DNA]</scope>
    <source>
        <strain evidence="2 3">DSM 45518</strain>
    </source>
</reference>
<evidence type="ECO:0000259" key="1">
    <source>
        <dbReference type="Pfam" id="PF00144"/>
    </source>
</evidence>
<proteinExistence type="predicted"/>
<gene>
    <name evidence="2" type="ORF">BKA14_002886</name>
</gene>
<dbReference type="Pfam" id="PF00144">
    <property type="entry name" value="Beta-lactamase"/>
    <property type="match status" value="1"/>
</dbReference>
<name>A0A7W7G044_9ACTN</name>
<dbReference type="RefSeq" id="WP_184951434.1">
    <property type="nucleotide sequence ID" value="NZ_BOMC01000063.1"/>
</dbReference>
<sequence length="455" mass="48855">MTIDVEHWTRRLAEIAERHDVPGATLGILHEGEIGEAAYGVLNLRTGVDVTTDSLFQIGSISKVWTTTLVMQLVDEGKLQLDAPLVDVLPELRLSDPGVTAKVTMRHLLTHTSGIDGDIFTDTGRGDDCLEKYVTGLADAAQNHPLEATWSYCNSGFSLAGRVVEKLTGGTWDAAVREKIVTPLGLERTMTLPEEALLHRAAAGHVTHDGKQTVAPVWAIPRSAGPAGSIISTVADLLEFARMHLAGGVAPDGTRVLSEASAAAMAEHQVELPDKHTLGDSWGLGWERALWDGHRLIGHDGNTIGQAAFLRILPEQNVAVALLTNGGNGAKLYEELYREVFAELAGVPVPHPLGPPSTPVDVDVDPYVGTYERASIRQEINVGANGPVMRLSITGAMAELLQEEPVDYPMVAVAPDLFVCQDPETGNWVPATFYELPTGEKYVHFGARATPRCAS</sequence>
<dbReference type="InterPro" id="IPR001466">
    <property type="entry name" value="Beta-lactam-related"/>
</dbReference>
<dbReference type="Proteomes" id="UP000542742">
    <property type="component" value="Unassembled WGS sequence"/>
</dbReference>
<dbReference type="InterPro" id="IPR050491">
    <property type="entry name" value="AmpC-like"/>
</dbReference>
<feature type="domain" description="Beta-lactamase-related" evidence="1">
    <location>
        <begin position="10"/>
        <end position="339"/>
    </location>
</feature>
<evidence type="ECO:0000313" key="2">
    <source>
        <dbReference type="EMBL" id="MBB4692738.1"/>
    </source>
</evidence>
<dbReference type="InterPro" id="IPR012338">
    <property type="entry name" value="Beta-lactam/transpept-like"/>
</dbReference>
<evidence type="ECO:0000313" key="3">
    <source>
        <dbReference type="Proteomes" id="UP000542742"/>
    </source>
</evidence>
<dbReference type="PANTHER" id="PTHR46825:SF15">
    <property type="entry name" value="BETA-LACTAMASE-RELATED DOMAIN-CONTAINING PROTEIN"/>
    <property type="match status" value="1"/>
</dbReference>
<organism evidence="2 3">
    <name type="scientific">Paractinoplanes abujensis</name>
    <dbReference type="NCBI Taxonomy" id="882441"/>
    <lineage>
        <taxon>Bacteria</taxon>
        <taxon>Bacillati</taxon>
        <taxon>Actinomycetota</taxon>
        <taxon>Actinomycetes</taxon>
        <taxon>Micromonosporales</taxon>
        <taxon>Micromonosporaceae</taxon>
        <taxon>Paractinoplanes</taxon>
    </lineage>
</organism>
<dbReference type="AlphaFoldDB" id="A0A7W7G044"/>
<keyword evidence="3" id="KW-1185">Reference proteome</keyword>
<protein>
    <submittedName>
        <fullName evidence="2">CubicO group peptidase (Beta-lactamase class C family)</fullName>
    </submittedName>
</protein>
<accession>A0A7W7G044</accession>
<dbReference type="PANTHER" id="PTHR46825">
    <property type="entry name" value="D-ALANYL-D-ALANINE-CARBOXYPEPTIDASE/ENDOPEPTIDASE AMPH"/>
    <property type="match status" value="1"/>
</dbReference>
<dbReference type="Gene3D" id="3.40.710.10">
    <property type="entry name" value="DD-peptidase/beta-lactamase superfamily"/>
    <property type="match status" value="1"/>
</dbReference>
<comment type="caution">
    <text evidence="2">The sequence shown here is derived from an EMBL/GenBank/DDBJ whole genome shotgun (WGS) entry which is preliminary data.</text>
</comment>